<reference evidence="12" key="1">
    <citation type="submission" date="2016-03" db="EMBL/GenBank/DDBJ databases">
        <authorList>
            <person name="Devillers Hugo."/>
        </authorList>
    </citation>
    <scope>NUCLEOTIDE SEQUENCE [LARGE SCALE GENOMIC DNA]</scope>
</reference>
<feature type="transmembrane region" description="Helical" evidence="10">
    <location>
        <begin position="445"/>
        <end position="462"/>
    </location>
</feature>
<evidence type="ECO:0000256" key="7">
    <source>
        <dbReference type="ARBA" id="ARBA00022824"/>
    </source>
</evidence>
<dbReference type="OrthoDB" id="310030at2759"/>
<keyword evidence="6 10" id="KW-0732">Signal</keyword>
<dbReference type="EMBL" id="LT598479">
    <property type="protein sequence ID" value="SCU82778.1"/>
    <property type="molecule type" value="Genomic_DNA"/>
</dbReference>
<dbReference type="GO" id="GO:0018279">
    <property type="term" value="P:protein N-linked glycosylation via asparagine"/>
    <property type="evidence" value="ECO:0007669"/>
    <property type="project" value="TreeGrafter"/>
</dbReference>
<evidence type="ECO:0000256" key="2">
    <source>
        <dbReference type="ARBA" id="ARBA00004115"/>
    </source>
</evidence>
<comment type="subcellular location">
    <subcellularLocation>
        <location evidence="2 10">Endoplasmic reticulum membrane</location>
        <topology evidence="2 10">Single-pass type I membrane protein</topology>
    </subcellularLocation>
</comment>
<dbReference type="Pfam" id="PF04597">
    <property type="entry name" value="Ribophorin_I"/>
    <property type="match status" value="1"/>
</dbReference>
<comment type="similarity">
    <text evidence="4 10">Belongs to the OST1 family.</text>
</comment>
<feature type="signal peptide" evidence="10">
    <location>
        <begin position="1"/>
        <end position="20"/>
    </location>
</feature>
<comment type="function">
    <text evidence="1 10">Subunit of the oligosaccharyl transferase (OST) complex that catalyzes the initial transfer of a defined glycan (Glc(3)Man(9)GlcNAc(2) in eukaryotes) from the lipid carrier dolichol-pyrophosphate to an asparagine residue within an Asn-X-Ser/Thr consensus motif in nascent polypeptide chains, the first step in protein N-glycosylation. N-glycosylation occurs cotranslationally and the complex associates with the Sec61 complex at the channel-forming translocon complex that mediates protein translocation across the endoplasmic reticulum (ER). All subunits are required for a maximal enzyme activity.</text>
</comment>
<comment type="subunit">
    <text evidence="10">Component of the oligosaccharyltransferase (OST) complex.</text>
</comment>
<sequence>MLAGTRLFTILLVFIHLVMGQTDIKLLPASWENVEYLRNVDVSRKYVQERTNLRIKNIDEKPNDEYYFVLREEVFENVGLFSAKLTKVDAFLESAILPDQTFAANGKTVKVGIVKLPSPIAPGKETDIVIDLVYNCNVEPFPGHVSLGENRELLLSTNKYPFSGYHTESYSLKFSGSSSFSELEKPGSEPSSCFSENDEFNCGSYDSLDSFGSLTPIHIMFEHNLPLPRVSTLKRDVWVSHWASTAQFEEYYELVNDAAPLKSGFSRAEYMKDQYALKQNGYLQALEMALPPRSEDHYFTDLVGAVSTFKFLQGHLFLKPRYPIFGGWKYNFTIGWTNELSDFLRFDKTKDDTYLLSLPVLNGPDDTFYDEVNLSIYLPEGAEVLDVWCPLPITSTAVTTENSFFDLNNGHTKVTVDLKNLIDTVSDSEIFVSYKFSKISLYRKPLSIATSIFFALMAYFFLKQTTFMIEH</sequence>
<comment type="pathway">
    <text evidence="3 10">Protein modification; protein glycosylation.</text>
</comment>
<feature type="chain" id="PRO_5009028884" description="Dolichyl-diphosphooligosaccharide--protein glycosyltransferase subunit 1" evidence="10">
    <location>
        <begin position="21"/>
        <end position="471"/>
    </location>
</feature>
<dbReference type="UniPathway" id="UPA00378"/>
<evidence type="ECO:0000256" key="10">
    <source>
        <dbReference type="RuleBase" id="RU361143"/>
    </source>
</evidence>
<name>A0A1G4J0B3_9SACH</name>
<keyword evidence="12" id="KW-1185">Reference proteome</keyword>
<dbReference type="InterPro" id="IPR007676">
    <property type="entry name" value="Ribophorin_I"/>
</dbReference>
<evidence type="ECO:0000256" key="3">
    <source>
        <dbReference type="ARBA" id="ARBA00004922"/>
    </source>
</evidence>
<protein>
    <recommendedName>
        <fullName evidence="10">Dolichyl-diphosphooligosaccharide--protein glycosyltransferase subunit 1</fullName>
    </recommendedName>
</protein>
<dbReference type="GO" id="GO:0008250">
    <property type="term" value="C:oligosaccharyltransferase complex"/>
    <property type="evidence" value="ECO:0007669"/>
    <property type="project" value="UniProtKB-UniRule"/>
</dbReference>
<evidence type="ECO:0000313" key="12">
    <source>
        <dbReference type="Proteomes" id="UP000191144"/>
    </source>
</evidence>
<organism evidence="11 12">
    <name type="scientific">Lachancea meyersii CBS 8951</name>
    <dbReference type="NCBI Taxonomy" id="1266667"/>
    <lineage>
        <taxon>Eukaryota</taxon>
        <taxon>Fungi</taxon>
        <taxon>Dikarya</taxon>
        <taxon>Ascomycota</taxon>
        <taxon>Saccharomycotina</taxon>
        <taxon>Saccharomycetes</taxon>
        <taxon>Saccharomycetales</taxon>
        <taxon>Saccharomycetaceae</taxon>
        <taxon>Lachancea</taxon>
    </lineage>
</organism>
<dbReference type="Proteomes" id="UP000191144">
    <property type="component" value="Chromosome C"/>
</dbReference>
<evidence type="ECO:0000256" key="8">
    <source>
        <dbReference type="ARBA" id="ARBA00022989"/>
    </source>
</evidence>
<gene>
    <name evidence="11" type="ORF">LAME_0C02850G</name>
</gene>
<keyword evidence="7 10" id="KW-0256">Endoplasmic reticulum</keyword>
<proteinExistence type="inferred from homology"/>
<keyword evidence="9 10" id="KW-0472">Membrane</keyword>
<dbReference type="PANTHER" id="PTHR21049">
    <property type="entry name" value="RIBOPHORIN I"/>
    <property type="match status" value="1"/>
</dbReference>
<evidence type="ECO:0000256" key="4">
    <source>
        <dbReference type="ARBA" id="ARBA00008905"/>
    </source>
</evidence>
<keyword evidence="5 10" id="KW-0812">Transmembrane</keyword>
<evidence type="ECO:0000256" key="1">
    <source>
        <dbReference type="ARBA" id="ARBA00002791"/>
    </source>
</evidence>
<dbReference type="PANTHER" id="PTHR21049:SF0">
    <property type="entry name" value="DOLICHYL-DIPHOSPHOOLIGOSACCHARIDE--PROTEIN GLYCOSYLTRANSFERASE SUBUNIT 1"/>
    <property type="match status" value="1"/>
</dbReference>
<evidence type="ECO:0000256" key="9">
    <source>
        <dbReference type="ARBA" id="ARBA00023136"/>
    </source>
</evidence>
<dbReference type="AlphaFoldDB" id="A0A1G4J0B3"/>
<accession>A0A1G4J0B3</accession>
<evidence type="ECO:0000256" key="6">
    <source>
        <dbReference type="ARBA" id="ARBA00022729"/>
    </source>
</evidence>
<evidence type="ECO:0000313" key="11">
    <source>
        <dbReference type="EMBL" id="SCU82778.1"/>
    </source>
</evidence>
<evidence type="ECO:0000256" key="5">
    <source>
        <dbReference type="ARBA" id="ARBA00022692"/>
    </source>
</evidence>
<keyword evidence="8 10" id="KW-1133">Transmembrane helix</keyword>